<dbReference type="AlphaFoldDB" id="A0AAE0JDL2"/>
<evidence type="ECO:0000313" key="2">
    <source>
        <dbReference type="EMBL" id="KAK3343236.1"/>
    </source>
</evidence>
<sequence>MTKSQFLLQQNNPITTKYQPHLDHSTSKPNFYHTVLHCTEPIYPDRMSNIFFWLPMEDQAKVYSMMWPGNWKKSSSSSPSQSKDASGSGQKKEDNSNSSSTSGSGDWKMEVKVETVEYKGSSGK</sequence>
<dbReference type="RefSeq" id="XP_062681029.1">
    <property type="nucleotide sequence ID" value="XM_062830684.1"/>
</dbReference>
<keyword evidence="3" id="KW-1185">Reference proteome</keyword>
<protein>
    <submittedName>
        <fullName evidence="2">Uncharacterized protein</fullName>
    </submittedName>
</protein>
<dbReference type="EMBL" id="JAUEPP010000005">
    <property type="protein sequence ID" value="KAK3343236.1"/>
    <property type="molecule type" value="Genomic_DNA"/>
</dbReference>
<evidence type="ECO:0000313" key="3">
    <source>
        <dbReference type="Proteomes" id="UP001278500"/>
    </source>
</evidence>
<feature type="compositionally biased region" description="Low complexity" evidence="1">
    <location>
        <begin position="72"/>
        <end position="88"/>
    </location>
</feature>
<comment type="caution">
    <text evidence="2">The sequence shown here is derived from an EMBL/GenBank/DDBJ whole genome shotgun (WGS) entry which is preliminary data.</text>
</comment>
<evidence type="ECO:0000256" key="1">
    <source>
        <dbReference type="SAM" id="MobiDB-lite"/>
    </source>
</evidence>
<feature type="region of interest" description="Disordered" evidence="1">
    <location>
        <begin position="1"/>
        <end position="23"/>
    </location>
</feature>
<feature type="region of interest" description="Disordered" evidence="1">
    <location>
        <begin position="71"/>
        <end position="111"/>
    </location>
</feature>
<feature type="compositionally biased region" description="Low complexity" evidence="1">
    <location>
        <begin position="96"/>
        <end position="105"/>
    </location>
</feature>
<organism evidence="2 3">
    <name type="scientific">Neurospora tetraspora</name>
    <dbReference type="NCBI Taxonomy" id="94610"/>
    <lineage>
        <taxon>Eukaryota</taxon>
        <taxon>Fungi</taxon>
        <taxon>Dikarya</taxon>
        <taxon>Ascomycota</taxon>
        <taxon>Pezizomycotina</taxon>
        <taxon>Sordariomycetes</taxon>
        <taxon>Sordariomycetidae</taxon>
        <taxon>Sordariales</taxon>
        <taxon>Sordariaceae</taxon>
        <taxon>Neurospora</taxon>
    </lineage>
</organism>
<reference evidence="2" key="1">
    <citation type="journal article" date="2023" name="Mol. Phylogenet. Evol.">
        <title>Genome-scale phylogeny and comparative genomics of the fungal order Sordariales.</title>
        <authorList>
            <person name="Hensen N."/>
            <person name="Bonometti L."/>
            <person name="Westerberg I."/>
            <person name="Brannstrom I.O."/>
            <person name="Guillou S."/>
            <person name="Cros-Aarteil S."/>
            <person name="Calhoun S."/>
            <person name="Haridas S."/>
            <person name="Kuo A."/>
            <person name="Mondo S."/>
            <person name="Pangilinan J."/>
            <person name="Riley R."/>
            <person name="LaButti K."/>
            <person name="Andreopoulos B."/>
            <person name="Lipzen A."/>
            <person name="Chen C."/>
            <person name="Yan M."/>
            <person name="Daum C."/>
            <person name="Ng V."/>
            <person name="Clum A."/>
            <person name="Steindorff A."/>
            <person name="Ohm R.A."/>
            <person name="Martin F."/>
            <person name="Silar P."/>
            <person name="Natvig D.O."/>
            <person name="Lalanne C."/>
            <person name="Gautier V."/>
            <person name="Ament-Velasquez S.L."/>
            <person name="Kruys A."/>
            <person name="Hutchinson M.I."/>
            <person name="Powell A.J."/>
            <person name="Barry K."/>
            <person name="Miller A.N."/>
            <person name="Grigoriev I.V."/>
            <person name="Debuchy R."/>
            <person name="Gladieux P."/>
            <person name="Hiltunen Thoren M."/>
            <person name="Johannesson H."/>
        </authorList>
    </citation>
    <scope>NUCLEOTIDE SEQUENCE</scope>
    <source>
        <strain evidence="2">CBS 560.94</strain>
    </source>
</reference>
<accession>A0AAE0JDL2</accession>
<proteinExistence type="predicted"/>
<dbReference type="Proteomes" id="UP001278500">
    <property type="component" value="Unassembled WGS sequence"/>
</dbReference>
<feature type="compositionally biased region" description="Polar residues" evidence="1">
    <location>
        <begin position="1"/>
        <end position="18"/>
    </location>
</feature>
<gene>
    <name evidence="2" type="ORF">B0H65DRAFT_577199</name>
</gene>
<name>A0AAE0JDL2_9PEZI</name>
<reference evidence="2" key="2">
    <citation type="submission" date="2023-06" db="EMBL/GenBank/DDBJ databases">
        <authorList>
            <consortium name="Lawrence Berkeley National Laboratory"/>
            <person name="Haridas S."/>
            <person name="Hensen N."/>
            <person name="Bonometti L."/>
            <person name="Westerberg I."/>
            <person name="Brannstrom I.O."/>
            <person name="Guillou S."/>
            <person name="Cros-Aarteil S."/>
            <person name="Calhoun S."/>
            <person name="Kuo A."/>
            <person name="Mondo S."/>
            <person name="Pangilinan J."/>
            <person name="Riley R."/>
            <person name="Labutti K."/>
            <person name="Andreopoulos B."/>
            <person name="Lipzen A."/>
            <person name="Chen C."/>
            <person name="Yanf M."/>
            <person name="Daum C."/>
            <person name="Ng V."/>
            <person name="Clum A."/>
            <person name="Steindorff A."/>
            <person name="Ohm R."/>
            <person name="Martin F."/>
            <person name="Silar P."/>
            <person name="Natvig D."/>
            <person name="Lalanne C."/>
            <person name="Gautier V."/>
            <person name="Ament-Velasquez S.L."/>
            <person name="Kruys A."/>
            <person name="Hutchinson M.I."/>
            <person name="Powell A.J."/>
            <person name="Barry K."/>
            <person name="Miller A.N."/>
            <person name="Grigoriev I.V."/>
            <person name="Debuchy R."/>
            <person name="Gladieux P."/>
            <person name="Thoren M.H."/>
            <person name="Johannesson H."/>
        </authorList>
    </citation>
    <scope>NUCLEOTIDE SEQUENCE</scope>
    <source>
        <strain evidence="2">CBS 560.94</strain>
    </source>
</reference>
<dbReference type="GeneID" id="87867838"/>